<reference evidence="2 3" key="1">
    <citation type="submission" date="2017-02" db="EMBL/GenBank/DDBJ databases">
        <authorList>
            <person name="Peterson S.W."/>
        </authorList>
    </citation>
    <scope>NUCLEOTIDE SEQUENCE [LARGE SCALE GENOMIC DNA]</scope>
    <source>
        <strain evidence="2 3">DSM 18034</strain>
    </source>
</reference>
<evidence type="ECO:0000256" key="1">
    <source>
        <dbReference type="SAM" id="Phobius"/>
    </source>
</evidence>
<keyword evidence="3" id="KW-1185">Reference proteome</keyword>
<keyword evidence="1" id="KW-0812">Transmembrane</keyword>
<keyword evidence="1" id="KW-0472">Membrane</keyword>
<dbReference type="Proteomes" id="UP000189733">
    <property type="component" value="Unassembled WGS sequence"/>
</dbReference>
<evidence type="ECO:0000313" key="3">
    <source>
        <dbReference type="Proteomes" id="UP000189733"/>
    </source>
</evidence>
<sequence>MFPAPFSKTACNPHTEGRGSCPPLFPPVRQHFSTAFHTGYAHGKNRLSSHPALIKARPPPQNTTLSSLCFVSIRSLCCTVKQCLLQLFLPQARQNSFHHNSLSLRKSPFCDFFYFIVTFSAFSRFFPIIKGLFADMNVVNTSVFKYLVFSRY</sequence>
<protein>
    <submittedName>
        <fullName evidence="2">Uncharacterized protein</fullName>
    </submittedName>
</protein>
<name>A0A1T4W446_9BACT</name>
<feature type="transmembrane region" description="Helical" evidence="1">
    <location>
        <begin position="112"/>
        <end position="133"/>
    </location>
</feature>
<evidence type="ECO:0000313" key="2">
    <source>
        <dbReference type="EMBL" id="SKA72040.1"/>
    </source>
</evidence>
<dbReference type="STRING" id="1121442.SAMN02745702_01601"/>
<accession>A0A1T4W446</accession>
<dbReference type="EMBL" id="FUYA01000004">
    <property type="protein sequence ID" value="SKA72040.1"/>
    <property type="molecule type" value="Genomic_DNA"/>
</dbReference>
<proteinExistence type="predicted"/>
<dbReference type="AlphaFoldDB" id="A0A1T4W446"/>
<organism evidence="2 3">
    <name type="scientific">Desulfobaculum bizertense DSM 18034</name>
    <dbReference type="NCBI Taxonomy" id="1121442"/>
    <lineage>
        <taxon>Bacteria</taxon>
        <taxon>Pseudomonadati</taxon>
        <taxon>Thermodesulfobacteriota</taxon>
        <taxon>Desulfovibrionia</taxon>
        <taxon>Desulfovibrionales</taxon>
        <taxon>Desulfovibrionaceae</taxon>
        <taxon>Desulfobaculum</taxon>
    </lineage>
</organism>
<gene>
    <name evidence="2" type="ORF">SAMN02745702_01601</name>
</gene>
<keyword evidence="1" id="KW-1133">Transmembrane helix</keyword>